<dbReference type="GO" id="GO:0008747">
    <property type="term" value="F:N-acetylneuraminate lyase activity"/>
    <property type="evidence" value="ECO:0007669"/>
    <property type="project" value="UniProtKB-EC"/>
</dbReference>
<dbReference type="InterPro" id="IPR013785">
    <property type="entry name" value="Aldolase_TIM"/>
</dbReference>
<evidence type="ECO:0000313" key="5">
    <source>
        <dbReference type="EMBL" id="XBH05128.1"/>
    </source>
</evidence>
<evidence type="ECO:0000256" key="4">
    <source>
        <dbReference type="PIRSR" id="PIRSR001365-1"/>
    </source>
</evidence>
<dbReference type="EMBL" id="CP155447">
    <property type="protein sequence ID" value="XBH05128.1"/>
    <property type="molecule type" value="Genomic_DNA"/>
</dbReference>
<dbReference type="InterPro" id="IPR002220">
    <property type="entry name" value="DapA-like"/>
</dbReference>
<dbReference type="GO" id="GO:0008840">
    <property type="term" value="F:4-hydroxy-tetrahydrodipicolinate synthase activity"/>
    <property type="evidence" value="ECO:0007669"/>
    <property type="project" value="UniProtKB-EC"/>
</dbReference>
<dbReference type="RefSeq" id="WP_406697929.1">
    <property type="nucleotide sequence ID" value="NZ_CP155447.1"/>
</dbReference>
<comment type="similarity">
    <text evidence="1 3">Belongs to the DapA family.</text>
</comment>
<dbReference type="GO" id="GO:0047448">
    <property type="term" value="F:5-dehydro-4-deoxyglucarate dehydratase activity"/>
    <property type="evidence" value="ECO:0007669"/>
    <property type="project" value="UniProtKB-EC"/>
</dbReference>
<protein>
    <submittedName>
        <fullName evidence="5">Dihydrodipicolinate synthase family protein</fullName>
        <ecNumber evidence="5">4.1.3.3</ecNumber>
        <ecNumber evidence="5">4.2.1.41</ecNumber>
        <ecNumber evidence="5">4.3.3.7</ecNumber>
    </submittedName>
</protein>
<dbReference type="SMART" id="SM01130">
    <property type="entry name" value="DHDPS"/>
    <property type="match status" value="1"/>
</dbReference>
<dbReference type="EC" id="4.2.1.41" evidence="5"/>
<reference evidence="5" key="1">
    <citation type="submission" date="2024-05" db="EMBL/GenBank/DDBJ databases">
        <title>Planctomycetes of the genus Singulisphaera possess chitinolytic capabilities.</title>
        <authorList>
            <person name="Ivanova A."/>
        </authorList>
    </citation>
    <scope>NUCLEOTIDE SEQUENCE</scope>
    <source>
        <strain evidence="5">Ch08T</strain>
    </source>
</reference>
<dbReference type="AlphaFoldDB" id="A0AAU7CJE4"/>
<accession>A0AAU7CJE4</accession>
<dbReference type="EC" id="4.3.3.7" evidence="5"/>
<dbReference type="PANTHER" id="PTHR12128">
    <property type="entry name" value="DIHYDRODIPICOLINATE SYNTHASE"/>
    <property type="match status" value="1"/>
</dbReference>
<dbReference type="Gene3D" id="3.20.20.70">
    <property type="entry name" value="Aldolase class I"/>
    <property type="match status" value="1"/>
</dbReference>
<dbReference type="Pfam" id="PF00701">
    <property type="entry name" value="DHDPS"/>
    <property type="match status" value="1"/>
</dbReference>
<dbReference type="SUPFAM" id="SSF51569">
    <property type="entry name" value="Aldolase"/>
    <property type="match status" value="1"/>
</dbReference>
<dbReference type="PANTHER" id="PTHR12128:SF66">
    <property type="entry name" value="4-HYDROXY-2-OXOGLUTARATE ALDOLASE, MITOCHONDRIAL"/>
    <property type="match status" value="1"/>
</dbReference>
<feature type="active site" description="Schiff-base intermediate with substrate" evidence="4">
    <location>
        <position position="162"/>
    </location>
</feature>
<evidence type="ECO:0000256" key="1">
    <source>
        <dbReference type="ARBA" id="ARBA00007592"/>
    </source>
</evidence>
<sequence length="296" mass="32639">MIKTRLISAICTPLTADESLHHEGLEAHLDEQWRSGIAGVLVGGTMGLMQLLADQTYLDLAQRATELSRGRGEVMVGVGDTSFARTVERVKRVDGLNIDGVVVITPYLWKYSQAELVDYFRAVADRSNKPVYLYDLPGLTGIKLSFETVLAVATHPNIAGIKCSGSWDWTRQLVDRVGDRFRVIPAQPHLVDTMIQAGVRDNLDGIYGLAPKRTVAIAEAAEQGDWPEASRRQQWLSALLEVIAVKYPVFPACTTVLNARGIPGNFAPAPMRPLDPTQRQALLDEPIIRELLSDDR</sequence>
<dbReference type="PIRSF" id="PIRSF001365">
    <property type="entry name" value="DHDPS"/>
    <property type="match status" value="1"/>
</dbReference>
<evidence type="ECO:0000256" key="2">
    <source>
        <dbReference type="ARBA" id="ARBA00023239"/>
    </source>
</evidence>
<dbReference type="CDD" id="cd00408">
    <property type="entry name" value="DHDPS-like"/>
    <property type="match status" value="1"/>
</dbReference>
<organism evidence="5">
    <name type="scientific">Singulisphaera sp. Ch08</name>
    <dbReference type="NCBI Taxonomy" id="3120278"/>
    <lineage>
        <taxon>Bacteria</taxon>
        <taxon>Pseudomonadati</taxon>
        <taxon>Planctomycetota</taxon>
        <taxon>Planctomycetia</taxon>
        <taxon>Isosphaerales</taxon>
        <taxon>Isosphaeraceae</taxon>
        <taxon>Singulisphaera</taxon>
    </lineage>
</organism>
<evidence type="ECO:0000256" key="3">
    <source>
        <dbReference type="PIRNR" id="PIRNR001365"/>
    </source>
</evidence>
<proteinExistence type="inferred from homology"/>
<dbReference type="PRINTS" id="PR00146">
    <property type="entry name" value="DHPICSNTHASE"/>
</dbReference>
<name>A0AAU7CJE4_9BACT</name>
<gene>
    <name evidence="5" type="ORF">V5E97_03660</name>
</gene>
<feature type="active site" description="Proton donor/acceptor" evidence="4">
    <location>
        <position position="134"/>
    </location>
</feature>
<keyword evidence="2 3" id="KW-0456">Lyase</keyword>
<dbReference type="EC" id="4.1.3.3" evidence="5"/>